<evidence type="ECO:0000313" key="2">
    <source>
        <dbReference type="Proteomes" id="UP000283644"/>
    </source>
</evidence>
<organism evidence="1 2">
    <name type="scientific">Nocardioides immobilis</name>
    <dbReference type="NCBI Taxonomy" id="2049295"/>
    <lineage>
        <taxon>Bacteria</taxon>
        <taxon>Bacillati</taxon>
        <taxon>Actinomycetota</taxon>
        <taxon>Actinomycetes</taxon>
        <taxon>Propionibacteriales</taxon>
        <taxon>Nocardioidaceae</taxon>
        <taxon>Nocardioides</taxon>
    </lineage>
</organism>
<comment type="caution">
    <text evidence="1">The sequence shown here is derived from an EMBL/GenBank/DDBJ whole genome shotgun (WGS) entry which is preliminary data.</text>
</comment>
<dbReference type="AlphaFoldDB" id="A0A417Y8E4"/>
<accession>A0A417Y8E4</accession>
<sequence length="183" mass="20512">MSAQLPSHIYYFEVGAGGWAGTFRFKVTGWREMRRARIGVKNLLLVAAMQATQTVTGPSRLTSVVVPHPDEGERGVVDNAVRLSKFRIPLYDLHERYILSPDGQGVRVIAQEHFGPIPRIFSRSFEYPAQIRSDGLGSTYHMPLLGSPWTATYQVGMDRRSLAGELRCTWAEAHEQATRGDRP</sequence>
<proteinExistence type="predicted"/>
<protein>
    <submittedName>
        <fullName evidence="1">Uncharacterized protein</fullName>
    </submittedName>
</protein>
<dbReference type="Proteomes" id="UP000283644">
    <property type="component" value="Unassembled WGS sequence"/>
</dbReference>
<evidence type="ECO:0000313" key="1">
    <source>
        <dbReference type="EMBL" id="RHW29022.1"/>
    </source>
</evidence>
<dbReference type="OrthoDB" id="4202214at2"/>
<dbReference type="EMBL" id="QXGH01000008">
    <property type="protein sequence ID" value="RHW29022.1"/>
    <property type="molecule type" value="Genomic_DNA"/>
</dbReference>
<dbReference type="RefSeq" id="WP_118921761.1">
    <property type="nucleotide sequence ID" value="NZ_QXGH01000008.1"/>
</dbReference>
<reference evidence="1 2" key="1">
    <citation type="submission" date="2018-09" db="EMBL/GenBank/DDBJ databases">
        <title>Genome sequencing of Nocardioides immobilis CCTCC AB 2017083 for comparison to Nocardioides silvaticus.</title>
        <authorList>
            <person name="Li C."/>
            <person name="Wang G."/>
        </authorList>
    </citation>
    <scope>NUCLEOTIDE SEQUENCE [LARGE SCALE GENOMIC DNA]</scope>
    <source>
        <strain evidence="1 2">CCTCC AB 2017083</strain>
    </source>
</reference>
<gene>
    <name evidence="1" type="ORF">D0Z08_00935</name>
</gene>
<name>A0A417Y8E4_9ACTN</name>
<keyword evidence="2" id="KW-1185">Reference proteome</keyword>